<accession>A0A1R2C1U9</accession>
<dbReference type="Gene3D" id="1.10.238.10">
    <property type="entry name" value="EF-hand"/>
    <property type="match status" value="1"/>
</dbReference>
<proteinExistence type="predicted"/>
<keyword evidence="1" id="KW-0175">Coiled coil</keyword>
<dbReference type="Proteomes" id="UP000187209">
    <property type="component" value="Unassembled WGS sequence"/>
</dbReference>
<feature type="domain" description="EF-hand" evidence="2">
    <location>
        <begin position="219"/>
        <end position="254"/>
    </location>
</feature>
<reference evidence="3 4" key="1">
    <citation type="submission" date="2016-11" db="EMBL/GenBank/DDBJ databases">
        <title>The macronuclear genome of Stentor coeruleus: a giant cell with tiny introns.</title>
        <authorList>
            <person name="Slabodnick M."/>
            <person name="Ruby J.G."/>
            <person name="Reiff S.B."/>
            <person name="Swart E.C."/>
            <person name="Gosai S."/>
            <person name="Prabakaran S."/>
            <person name="Witkowska E."/>
            <person name="Larue G.E."/>
            <person name="Fisher S."/>
            <person name="Freeman R.M."/>
            <person name="Gunawardena J."/>
            <person name="Chu W."/>
            <person name="Stover N.A."/>
            <person name="Gregory B.D."/>
            <person name="Nowacki M."/>
            <person name="Derisi J."/>
            <person name="Roy S.W."/>
            <person name="Marshall W.F."/>
            <person name="Sood P."/>
        </authorList>
    </citation>
    <scope>NUCLEOTIDE SEQUENCE [LARGE SCALE GENOMIC DNA]</scope>
    <source>
        <strain evidence="3">WM001</strain>
    </source>
</reference>
<dbReference type="InterPro" id="IPR002048">
    <property type="entry name" value="EF_hand_dom"/>
</dbReference>
<protein>
    <recommendedName>
        <fullName evidence="2">EF-hand domain-containing protein</fullName>
    </recommendedName>
</protein>
<gene>
    <name evidence="3" type="ORF">SteCoe_16263</name>
</gene>
<dbReference type="InterPro" id="IPR011992">
    <property type="entry name" value="EF-hand-dom_pair"/>
</dbReference>
<dbReference type="PROSITE" id="PS50222">
    <property type="entry name" value="EF_HAND_2"/>
    <property type="match status" value="1"/>
</dbReference>
<dbReference type="SUPFAM" id="SSF47473">
    <property type="entry name" value="EF-hand"/>
    <property type="match status" value="1"/>
</dbReference>
<dbReference type="EMBL" id="MPUH01000322">
    <property type="protein sequence ID" value="OMJ82929.1"/>
    <property type="molecule type" value="Genomic_DNA"/>
</dbReference>
<evidence type="ECO:0000256" key="1">
    <source>
        <dbReference type="SAM" id="Coils"/>
    </source>
</evidence>
<evidence type="ECO:0000259" key="2">
    <source>
        <dbReference type="PROSITE" id="PS50222"/>
    </source>
</evidence>
<name>A0A1R2C1U9_9CILI</name>
<feature type="coiled-coil region" evidence="1">
    <location>
        <begin position="60"/>
        <end position="120"/>
    </location>
</feature>
<organism evidence="3 4">
    <name type="scientific">Stentor coeruleus</name>
    <dbReference type="NCBI Taxonomy" id="5963"/>
    <lineage>
        <taxon>Eukaryota</taxon>
        <taxon>Sar</taxon>
        <taxon>Alveolata</taxon>
        <taxon>Ciliophora</taxon>
        <taxon>Postciliodesmatophora</taxon>
        <taxon>Heterotrichea</taxon>
        <taxon>Heterotrichida</taxon>
        <taxon>Stentoridae</taxon>
        <taxon>Stentor</taxon>
    </lineage>
</organism>
<dbReference type="AlphaFoldDB" id="A0A1R2C1U9"/>
<evidence type="ECO:0000313" key="4">
    <source>
        <dbReference type="Proteomes" id="UP000187209"/>
    </source>
</evidence>
<comment type="caution">
    <text evidence="3">The sequence shown here is derived from an EMBL/GenBank/DDBJ whole genome shotgun (WGS) entry which is preliminary data.</text>
</comment>
<keyword evidence="4" id="KW-1185">Reference proteome</keyword>
<evidence type="ECO:0000313" key="3">
    <source>
        <dbReference type="EMBL" id="OMJ82929.1"/>
    </source>
</evidence>
<sequence>MDKLRPYTAYASTPQYKNLKSRGSIKKDIVLRGHLSPVQSLNFFSKEELFQQIFTLKTKLNTVSEENKKLKGKLARLEKKYINSPSSLRNRFAYISESDKQKLYIKITELEYENKILKDENNKNKGIINQLIGKPPPEYKKIYEKYAQQCTKIKKIKEQLMVVQRGYGNIGDNENKGNELLSMKSKRQYFGKMDMIVWEKKENQFLIEIFSKMFENSCAKKMDVEDMWEIIDEEYCDFVGVEEFLVGMRKLGVDNSQEEIEKMFGFIAKDNKISHRDFEKALIRCKPTTFPQYKDLKSSLEHLYYRLQIQRITFKSFAEMFVGETLNYKEIFNKLSSPPINLDKTSTETVAKFVLCNSNKIDKKIFENQLLHMIGEWKVLNDNQEIDFDDYIKFSLEDCWDDFLNKCQIIDKAKSETIAFHQFAKVCKSLGFEFNNDLEQYLKILFYTEKFQLNIVPYMNFIIAYGPENQLEDS</sequence>
<dbReference type="GO" id="GO:0005509">
    <property type="term" value="F:calcium ion binding"/>
    <property type="evidence" value="ECO:0007669"/>
    <property type="project" value="InterPro"/>
</dbReference>